<dbReference type="HOGENOM" id="CLU_554247_0_0_7"/>
<keyword evidence="1" id="KW-0732">Signal</keyword>
<dbReference type="STRING" id="563040.Saut_1949"/>
<name>E0UR36_SULAO</name>
<evidence type="ECO:0008006" key="4">
    <source>
        <dbReference type="Google" id="ProtNLM"/>
    </source>
</evidence>
<dbReference type="RefSeq" id="WP_013327745.1">
    <property type="nucleotide sequence ID" value="NC_014506.1"/>
</dbReference>
<dbReference type="InterPro" id="IPR023614">
    <property type="entry name" value="Porin_dom_sf"/>
</dbReference>
<dbReference type="AlphaFoldDB" id="E0UR36"/>
<evidence type="ECO:0000256" key="1">
    <source>
        <dbReference type="SAM" id="SignalP"/>
    </source>
</evidence>
<dbReference type="eggNOG" id="COG4773">
    <property type="taxonomic scope" value="Bacteria"/>
</dbReference>
<dbReference type="KEGG" id="sua:Saut_1949"/>
<keyword evidence="3" id="KW-1185">Reference proteome</keyword>
<dbReference type="Proteomes" id="UP000007803">
    <property type="component" value="Chromosome"/>
</dbReference>
<gene>
    <name evidence="2" type="ordered locus">Saut_1949</name>
</gene>
<dbReference type="Gene3D" id="2.40.160.10">
    <property type="entry name" value="Porin"/>
    <property type="match status" value="1"/>
</dbReference>
<proteinExistence type="predicted"/>
<feature type="signal peptide" evidence="1">
    <location>
        <begin position="1"/>
        <end position="21"/>
    </location>
</feature>
<dbReference type="EMBL" id="CP002205">
    <property type="protein sequence ID" value="ADN09992.1"/>
    <property type="molecule type" value="Genomic_DNA"/>
</dbReference>
<accession>E0UR36</accession>
<dbReference type="OrthoDB" id="5332765at2"/>
<sequence length="481" mass="54087">MYRKYSFILLTLGLLTPILMADTPKEAIKTNNQLVYEKQKSVNSVGKMFSNGEFFGRLRSNTFSYTWEKETATYKDYLISGLGGSLVYKSARFNAVSFGVGLYYSHAFFNDSKYPVNTLTKGKDLLSRFDFVNTGSKDMAVLGQAYIDYTGIKHTKITLGRQLVETFYTKSNDTKMIPNTFDGVVLENASLPSTKIKLAYLVKQKLRDHTAAHSVLMYGDANSTSSLRPEWSENDDSAMHKGLTYTALKAAGVSTDAPLITGDLHNTSIKNLKTDLSFYYVPELLSELMAEANYNIAFAGFTLTPGLRYIKQIDDKAGSIGGAAYNASAASLAGYKNPNSLDSQMLAARIVLKIKNYKVNIGYSKVFDEADLITPWRGFPTSGYTRSMARYNWQANTKSYRIELVRNANKTGIYKNTFIQASVLHTDADEKKGYFDENYYYIGFVQNPLQNLQWRLRLGYQDTKKVDGDGLDSRLELNYLF</sequence>
<evidence type="ECO:0000313" key="3">
    <source>
        <dbReference type="Proteomes" id="UP000007803"/>
    </source>
</evidence>
<reference evidence="3" key="1">
    <citation type="journal article" date="2010" name="Stand. Genomic Sci.">
        <title>Complete genome sequence of Sulfurimonas autotrophica type strain (OK10).</title>
        <authorList>
            <person name="Sikorski J."/>
            <person name="Munk C."/>
            <person name="Lapidus A."/>
            <person name="Djao O."/>
            <person name="Lucas S."/>
            <person name="Glavina Del Rio T."/>
            <person name="Nolan M."/>
            <person name="Tice H."/>
            <person name="Han C."/>
            <person name="Cheng J."/>
            <person name="Tapia R."/>
            <person name="Goodwin L."/>
            <person name="Pitluck S."/>
            <person name="Liolios K."/>
            <person name="Ivanova N."/>
            <person name="Mavromatis K."/>
            <person name="Mikhailova N."/>
            <person name="Pati A."/>
            <person name="Sims D."/>
            <person name="Meincke L."/>
            <person name="Brettin T."/>
            <person name="Detter J."/>
            <person name="Chen A."/>
            <person name="Palaniappan K."/>
            <person name="Land M."/>
            <person name="Hauser L."/>
            <person name="Chang Y."/>
            <person name="Jeffries C."/>
            <person name="Rohde M."/>
            <person name="Lang E."/>
            <person name="Spring S."/>
            <person name="Goker M."/>
            <person name="Woyke T."/>
            <person name="Bristow J."/>
            <person name="Eisen J."/>
            <person name="Markowitz V."/>
            <person name="Hugenholtz P."/>
            <person name="Kyrpides N."/>
            <person name="Klenk H."/>
        </authorList>
    </citation>
    <scope>NUCLEOTIDE SEQUENCE [LARGE SCALE GENOMIC DNA]</scope>
    <source>
        <strain evidence="3">ATCC BAA-671 / DSM 16294 / JCM 11897 / OK10</strain>
    </source>
</reference>
<organism evidence="2 3">
    <name type="scientific">Sulfurimonas autotrophica (strain ATCC BAA-671 / DSM 16294 / JCM 11897 / OK10)</name>
    <dbReference type="NCBI Taxonomy" id="563040"/>
    <lineage>
        <taxon>Bacteria</taxon>
        <taxon>Pseudomonadati</taxon>
        <taxon>Campylobacterota</taxon>
        <taxon>Epsilonproteobacteria</taxon>
        <taxon>Campylobacterales</taxon>
        <taxon>Sulfurimonadaceae</taxon>
        <taxon>Sulfurimonas</taxon>
    </lineage>
</organism>
<feature type="chain" id="PRO_5003141488" description="Outer membrane porin, OprD family" evidence="1">
    <location>
        <begin position="22"/>
        <end position="481"/>
    </location>
</feature>
<protein>
    <recommendedName>
        <fullName evidence="4">Outer membrane porin, OprD family</fullName>
    </recommendedName>
</protein>
<evidence type="ECO:0000313" key="2">
    <source>
        <dbReference type="EMBL" id="ADN09992.1"/>
    </source>
</evidence>